<reference evidence="2" key="1">
    <citation type="thesis" date="2020" institute="ProQuest LLC" country="789 East Eisenhower Parkway, Ann Arbor, MI, USA">
        <title>Comparative Genomics and Chromosome Evolution.</title>
        <authorList>
            <person name="Mudd A.B."/>
        </authorList>
    </citation>
    <scope>NUCLEOTIDE SEQUENCE</scope>
    <source>
        <strain evidence="2">1538</strain>
        <tissue evidence="2">Blood</tissue>
    </source>
</reference>
<organism evidence="2 3">
    <name type="scientific">Pyxicephalus adspersus</name>
    <name type="common">African bullfrog</name>
    <dbReference type="NCBI Taxonomy" id="30357"/>
    <lineage>
        <taxon>Eukaryota</taxon>
        <taxon>Metazoa</taxon>
        <taxon>Chordata</taxon>
        <taxon>Craniata</taxon>
        <taxon>Vertebrata</taxon>
        <taxon>Euteleostomi</taxon>
        <taxon>Amphibia</taxon>
        <taxon>Batrachia</taxon>
        <taxon>Anura</taxon>
        <taxon>Neobatrachia</taxon>
        <taxon>Ranoidea</taxon>
        <taxon>Pyxicephalidae</taxon>
        <taxon>Pyxicephalinae</taxon>
        <taxon>Pyxicephalus</taxon>
    </lineage>
</organism>
<evidence type="ECO:0000313" key="2">
    <source>
        <dbReference type="EMBL" id="DBA15702.1"/>
    </source>
</evidence>
<evidence type="ECO:0000256" key="1">
    <source>
        <dbReference type="SAM" id="MobiDB-lite"/>
    </source>
</evidence>
<protein>
    <submittedName>
        <fullName evidence="2">Uncharacterized protein</fullName>
    </submittedName>
</protein>
<keyword evidence="3" id="KW-1185">Reference proteome</keyword>
<gene>
    <name evidence="2" type="ORF">GDO54_003174</name>
</gene>
<feature type="region of interest" description="Disordered" evidence="1">
    <location>
        <begin position="80"/>
        <end position="100"/>
    </location>
</feature>
<dbReference type="AlphaFoldDB" id="A0AAV2ZPF5"/>
<comment type="caution">
    <text evidence="2">The sequence shown here is derived from an EMBL/GenBank/DDBJ whole genome shotgun (WGS) entry which is preliminary data.</text>
</comment>
<evidence type="ECO:0000313" key="3">
    <source>
        <dbReference type="Proteomes" id="UP001181693"/>
    </source>
</evidence>
<feature type="compositionally biased region" description="Polar residues" evidence="1">
    <location>
        <begin position="87"/>
        <end position="96"/>
    </location>
</feature>
<sequence>MEAILDSCEVKLTKLLRVQFDALATIWKPCRSTSPHSRHFEALLNYLTTQWTFGSPDNQPAAIVKPFRNPTNLFSSIPQPTHHRHCQNPTNHLRPTTQPPAVHPRLSHVQSRLHQGCWVL</sequence>
<proteinExistence type="predicted"/>
<name>A0AAV2ZPF5_PYXAD</name>
<dbReference type="EMBL" id="DYDO01000011">
    <property type="protein sequence ID" value="DBA15702.1"/>
    <property type="molecule type" value="Genomic_DNA"/>
</dbReference>
<dbReference type="Proteomes" id="UP001181693">
    <property type="component" value="Unassembled WGS sequence"/>
</dbReference>
<accession>A0AAV2ZPF5</accession>